<keyword evidence="2" id="KW-1185">Reference proteome</keyword>
<accession>A0A6M1LEZ8</accession>
<name>A0A6M1LEZ8_9PROT</name>
<reference evidence="1 2" key="1">
    <citation type="submission" date="2020-02" db="EMBL/GenBank/DDBJ databases">
        <authorList>
            <person name="Kim H.M."/>
            <person name="Jeon C.O."/>
        </authorList>
    </citation>
    <scope>NUCLEOTIDE SEQUENCE [LARGE SCALE GENOMIC DNA]</scope>
    <source>
        <strain evidence="1 2">PeD5</strain>
    </source>
</reference>
<dbReference type="EMBL" id="JAAIKB010000001">
    <property type="protein sequence ID" value="NGM18875.1"/>
    <property type="molecule type" value="Genomic_DNA"/>
</dbReference>
<reference evidence="1 2" key="2">
    <citation type="submission" date="2020-03" db="EMBL/GenBank/DDBJ databases">
        <title>Roseomonas stagni sp. nov., isolated from pond water in Japan.</title>
        <authorList>
            <person name="Furuhata K."/>
            <person name="Miyamoto H."/>
            <person name="Goto K."/>
        </authorList>
    </citation>
    <scope>NUCLEOTIDE SEQUENCE [LARGE SCALE GENOMIC DNA]</scope>
    <source>
        <strain evidence="1 2">PeD5</strain>
    </source>
</reference>
<gene>
    <name evidence="1" type="ORF">G3576_02540</name>
</gene>
<organism evidence="1 2">
    <name type="scientific">Falsiroseomonas algicola</name>
    <dbReference type="NCBI Taxonomy" id="2716930"/>
    <lineage>
        <taxon>Bacteria</taxon>
        <taxon>Pseudomonadati</taxon>
        <taxon>Pseudomonadota</taxon>
        <taxon>Alphaproteobacteria</taxon>
        <taxon>Acetobacterales</taxon>
        <taxon>Roseomonadaceae</taxon>
        <taxon>Falsiroseomonas</taxon>
    </lineage>
</organism>
<comment type="caution">
    <text evidence="1">The sequence shown here is derived from an EMBL/GenBank/DDBJ whole genome shotgun (WGS) entry which is preliminary data.</text>
</comment>
<dbReference type="AlphaFoldDB" id="A0A6M1LEZ8"/>
<sequence>MFFTPPSLPPLGFDLDWIHVVGSVPSQGEAKLLDGRSFEISYRHGWLKLTWIEPPPQAEAGSVFFERAVGPEYDGCITAGQLGELLGLRLRGLPLLIGSAGDRKATDATSDLSGRTTYWTAHALLTAADAEALLARLGRRFPGIAVLSLVTQHDAGGDPIGFQWERVREPSIAAGHHSLALLPAMPDSLERAAIGAALDRGGVQFRAGWHLRTRRAFNHRLTVGSRSYDRSGVFPTVFSGQFLRSEAAGSAFVHGIAEVLEAYCSCRVVLFDLASGEVVRAEENPRMRHGPDYATWFHQADDRLLGEHQDESGRWFGCRPA</sequence>
<proteinExistence type="predicted"/>
<dbReference type="RefSeq" id="WP_164692740.1">
    <property type="nucleotide sequence ID" value="NZ_JAAIKB010000001.1"/>
</dbReference>
<protein>
    <submittedName>
        <fullName evidence="1">Uncharacterized protein</fullName>
    </submittedName>
</protein>
<dbReference type="Proteomes" id="UP000475385">
    <property type="component" value="Unassembled WGS sequence"/>
</dbReference>
<evidence type="ECO:0000313" key="2">
    <source>
        <dbReference type="Proteomes" id="UP000475385"/>
    </source>
</evidence>
<evidence type="ECO:0000313" key="1">
    <source>
        <dbReference type="EMBL" id="NGM18875.1"/>
    </source>
</evidence>